<evidence type="ECO:0000256" key="5">
    <source>
        <dbReference type="ARBA" id="ARBA00022840"/>
    </source>
</evidence>
<accession>A0A1G6BV91</accession>
<evidence type="ECO:0000256" key="3">
    <source>
        <dbReference type="ARBA" id="ARBA00022448"/>
    </source>
</evidence>
<dbReference type="PROSITE" id="PS00211">
    <property type="entry name" value="ABC_TRANSPORTER_1"/>
    <property type="match status" value="1"/>
</dbReference>
<keyword evidence="3" id="KW-0813">Transport</keyword>
<organism evidence="8 9">
    <name type="scientific">Bauldia litoralis</name>
    <dbReference type="NCBI Taxonomy" id="665467"/>
    <lineage>
        <taxon>Bacteria</taxon>
        <taxon>Pseudomonadati</taxon>
        <taxon>Pseudomonadota</taxon>
        <taxon>Alphaproteobacteria</taxon>
        <taxon>Hyphomicrobiales</taxon>
        <taxon>Kaistiaceae</taxon>
        <taxon>Bauldia</taxon>
    </lineage>
</organism>
<dbReference type="InterPro" id="IPR003593">
    <property type="entry name" value="AAA+_ATPase"/>
</dbReference>
<evidence type="ECO:0000256" key="4">
    <source>
        <dbReference type="ARBA" id="ARBA00022741"/>
    </source>
</evidence>
<dbReference type="RefSeq" id="WP_090876163.1">
    <property type="nucleotide sequence ID" value="NZ_FMXQ01000003.1"/>
</dbReference>
<feature type="compositionally biased region" description="Low complexity" evidence="6">
    <location>
        <begin position="354"/>
        <end position="365"/>
    </location>
</feature>
<dbReference type="InterPro" id="IPR012340">
    <property type="entry name" value="NA-bd_OB-fold"/>
</dbReference>
<dbReference type="Gene3D" id="3.40.50.300">
    <property type="entry name" value="P-loop containing nucleotide triphosphate hydrolases"/>
    <property type="match status" value="1"/>
</dbReference>
<feature type="region of interest" description="Disordered" evidence="6">
    <location>
        <begin position="342"/>
        <end position="365"/>
    </location>
</feature>
<evidence type="ECO:0000256" key="1">
    <source>
        <dbReference type="ARBA" id="ARBA00004417"/>
    </source>
</evidence>
<evidence type="ECO:0000313" key="8">
    <source>
        <dbReference type="EMBL" id="SDB24561.1"/>
    </source>
</evidence>
<dbReference type="SUPFAM" id="SSF50331">
    <property type="entry name" value="MOP-like"/>
    <property type="match status" value="1"/>
</dbReference>
<comment type="subcellular location">
    <subcellularLocation>
        <location evidence="1">Cell inner membrane</location>
        <topology evidence="1">Peripheral membrane protein</topology>
    </subcellularLocation>
</comment>
<gene>
    <name evidence="8" type="ORF">SAMN02982931_01900</name>
</gene>
<dbReference type="AlphaFoldDB" id="A0A1G6BV91"/>
<dbReference type="CDD" id="cd03301">
    <property type="entry name" value="ABC_MalK_N"/>
    <property type="match status" value="1"/>
</dbReference>
<dbReference type="Pfam" id="PF08402">
    <property type="entry name" value="TOBE_2"/>
    <property type="match status" value="1"/>
</dbReference>
<dbReference type="PROSITE" id="PS50893">
    <property type="entry name" value="ABC_TRANSPORTER_2"/>
    <property type="match status" value="1"/>
</dbReference>
<reference evidence="8 9" key="1">
    <citation type="submission" date="2016-10" db="EMBL/GenBank/DDBJ databases">
        <authorList>
            <person name="de Groot N.N."/>
        </authorList>
    </citation>
    <scope>NUCLEOTIDE SEQUENCE [LARGE SCALE GENOMIC DNA]</scope>
    <source>
        <strain evidence="8 9">ATCC 35022</strain>
    </source>
</reference>
<feature type="domain" description="ABC transporter" evidence="7">
    <location>
        <begin position="4"/>
        <end position="234"/>
    </location>
</feature>
<dbReference type="GO" id="GO:0005524">
    <property type="term" value="F:ATP binding"/>
    <property type="evidence" value="ECO:0007669"/>
    <property type="project" value="UniProtKB-KW"/>
</dbReference>
<dbReference type="InterPro" id="IPR008995">
    <property type="entry name" value="Mo/tungstate-bd_C_term_dom"/>
</dbReference>
<keyword evidence="8" id="KW-0762">Sugar transport</keyword>
<dbReference type="SMART" id="SM00382">
    <property type="entry name" value="AAA"/>
    <property type="match status" value="1"/>
</dbReference>
<dbReference type="PANTHER" id="PTHR43875">
    <property type="entry name" value="MALTODEXTRIN IMPORT ATP-BINDING PROTEIN MSMX"/>
    <property type="match status" value="1"/>
</dbReference>
<sequence>MASVTLNGISKCFGRVEALKALDLEIRDGEFMALLGPSGCGKTTTLNTIAGIETPTTGTVMIGDRDVTKVPAMRRDIAMVFQSYALYPHMTVAKNLAFALEVRRMSSPAIAAKVEQAAGMLDLGPYLDRYPRQLSGGQRQRVALGRALVRDPSVFLLDEPLSNLDAVLRVQTRAELVRLFQRLATTAVYVTHDQAEAMTMADRIAVFENGRLLQVGAPLDIYRNPVNRFVAGFVGSPPMTFVDTEVTGTGLKFGAAEIAASLPMRAGSKVTLGIRPEDVVPAADGLPAVAEVVEHLGGLQILYLDVGGVPIAMQADADHIFRRGERLTVRIAPDRFYLFDPESGQTLAAPGRPDPSTTTSASPSS</sequence>
<keyword evidence="5 8" id="KW-0067">ATP-binding</keyword>
<dbReference type="EMBL" id="FMXQ01000003">
    <property type="protein sequence ID" value="SDB24561.1"/>
    <property type="molecule type" value="Genomic_DNA"/>
</dbReference>
<dbReference type="PANTHER" id="PTHR43875:SF1">
    <property type="entry name" value="OSMOPROTECTIVE COMPOUNDS UPTAKE ATP-BINDING PROTEIN GGTA"/>
    <property type="match status" value="1"/>
</dbReference>
<dbReference type="GO" id="GO:0008643">
    <property type="term" value="P:carbohydrate transport"/>
    <property type="evidence" value="ECO:0007669"/>
    <property type="project" value="InterPro"/>
</dbReference>
<proteinExistence type="inferred from homology"/>
<dbReference type="Gene3D" id="2.40.50.100">
    <property type="match status" value="1"/>
</dbReference>
<keyword evidence="9" id="KW-1185">Reference proteome</keyword>
<keyword evidence="4" id="KW-0547">Nucleotide-binding</keyword>
<dbReference type="InterPro" id="IPR047641">
    <property type="entry name" value="ABC_transpr_MalK/UgpC-like"/>
</dbReference>
<dbReference type="Gene3D" id="2.40.50.140">
    <property type="entry name" value="Nucleic acid-binding proteins"/>
    <property type="match status" value="1"/>
</dbReference>
<evidence type="ECO:0000313" key="9">
    <source>
        <dbReference type="Proteomes" id="UP000199071"/>
    </source>
</evidence>
<dbReference type="InterPro" id="IPR015855">
    <property type="entry name" value="ABC_transpr_MalK-like"/>
</dbReference>
<dbReference type="Pfam" id="PF00005">
    <property type="entry name" value="ABC_tran"/>
    <property type="match status" value="1"/>
</dbReference>
<dbReference type="InterPro" id="IPR003439">
    <property type="entry name" value="ABC_transporter-like_ATP-bd"/>
</dbReference>
<dbReference type="OrthoDB" id="9802264at2"/>
<dbReference type="GO" id="GO:0055052">
    <property type="term" value="C:ATP-binding cassette (ABC) transporter complex, substrate-binding subunit-containing"/>
    <property type="evidence" value="ECO:0007669"/>
    <property type="project" value="TreeGrafter"/>
</dbReference>
<dbReference type="InterPro" id="IPR013611">
    <property type="entry name" value="Transp-assoc_OB_typ2"/>
</dbReference>
<evidence type="ECO:0000259" key="7">
    <source>
        <dbReference type="PROSITE" id="PS50893"/>
    </source>
</evidence>
<dbReference type="InterPro" id="IPR027417">
    <property type="entry name" value="P-loop_NTPase"/>
</dbReference>
<name>A0A1G6BV91_9HYPH</name>
<evidence type="ECO:0000256" key="6">
    <source>
        <dbReference type="SAM" id="MobiDB-lite"/>
    </source>
</evidence>
<dbReference type="GO" id="GO:0016887">
    <property type="term" value="F:ATP hydrolysis activity"/>
    <property type="evidence" value="ECO:0007669"/>
    <property type="project" value="InterPro"/>
</dbReference>
<evidence type="ECO:0000256" key="2">
    <source>
        <dbReference type="ARBA" id="ARBA00005417"/>
    </source>
</evidence>
<dbReference type="STRING" id="665467.SAMN02982931_01900"/>
<comment type="similarity">
    <text evidence="2">Belongs to the ABC transporter superfamily.</text>
</comment>
<dbReference type="SUPFAM" id="SSF52540">
    <property type="entry name" value="P-loop containing nucleoside triphosphate hydrolases"/>
    <property type="match status" value="1"/>
</dbReference>
<dbReference type="FunFam" id="3.40.50.300:FF:000042">
    <property type="entry name" value="Maltose/maltodextrin ABC transporter, ATP-binding protein"/>
    <property type="match status" value="1"/>
</dbReference>
<dbReference type="Proteomes" id="UP000199071">
    <property type="component" value="Unassembled WGS sequence"/>
</dbReference>
<dbReference type="GO" id="GO:0140359">
    <property type="term" value="F:ABC-type transporter activity"/>
    <property type="evidence" value="ECO:0007669"/>
    <property type="project" value="InterPro"/>
</dbReference>
<dbReference type="InterPro" id="IPR017871">
    <property type="entry name" value="ABC_transporter-like_CS"/>
</dbReference>
<protein>
    <submittedName>
        <fullName evidence="8">Multiple sugar transport system ATP-binding protein</fullName>
    </submittedName>
</protein>